<proteinExistence type="predicted"/>
<dbReference type="AlphaFoldDB" id="A0A7J9NVH4"/>
<organism evidence="1 2">
    <name type="scientific">Methanococcus maripaludis</name>
    <name type="common">Methanococcus deltae</name>
    <dbReference type="NCBI Taxonomy" id="39152"/>
    <lineage>
        <taxon>Archaea</taxon>
        <taxon>Methanobacteriati</taxon>
        <taxon>Methanobacteriota</taxon>
        <taxon>Methanomada group</taxon>
        <taxon>Methanococci</taxon>
        <taxon>Methanococcales</taxon>
        <taxon>Methanococcaceae</taxon>
        <taxon>Methanococcus</taxon>
    </lineage>
</organism>
<sequence length="233" mass="27563">MLANMGFGYKYITYSMLQRWPNEKLVAAYVELSGEYQIYDDLLYDITNANEFYNFTKKRIIESIVMMQDRHLFDVTYNNRYGPIKYAGSISRGSQTYPVFEYNKTWYSSGYNIDKNPFATWIEYAEKEKDYDKWFTVSTGFGLEDLRRTTDSDNPVLMLGVTPDNYLATLVIYDDNDAINKSSSMLIDTDISYEELYSRLVKLKSIYMRGLRYSDAYELINLIYDKLQEFRIE</sequence>
<comment type="caution">
    <text evidence="1">The sequence shown here is derived from an EMBL/GenBank/DDBJ whole genome shotgun (WGS) entry which is preliminary data.</text>
</comment>
<protein>
    <submittedName>
        <fullName evidence="1">Uncharacterized protein</fullName>
    </submittedName>
</protein>
<accession>A0A7J9NVH4</accession>
<reference evidence="1 2" key="1">
    <citation type="submission" date="2020-07" db="EMBL/GenBank/DDBJ databases">
        <title>Genomic Encyclopedia of Type Strains, Phase IV (KMG-V): Genome sequencing to study the core and pangenomes of soil and plant-associated prokaryotes.</title>
        <authorList>
            <person name="Whitman W."/>
        </authorList>
    </citation>
    <scope>NUCLEOTIDE SEQUENCE [LARGE SCALE GENOMIC DNA]</scope>
    <source>
        <strain evidence="1 2">A1</strain>
    </source>
</reference>
<evidence type="ECO:0000313" key="2">
    <source>
        <dbReference type="Proteomes" id="UP000564425"/>
    </source>
</evidence>
<dbReference type="EMBL" id="JACDUH010000003">
    <property type="protein sequence ID" value="MBA2851682.1"/>
    <property type="molecule type" value="Genomic_DNA"/>
</dbReference>
<dbReference type="RefSeq" id="WP_181501508.1">
    <property type="nucleotide sequence ID" value="NZ_JACDUH010000003.1"/>
</dbReference>
<dbReference type="Proteomes" id="UP000564425">
    <property type="component" value="Unassembled WGS sequence"/>
</dbReference>
<evidence type="ECO:0000313" key="1">
    <source>
        <dbReference type="EMBL" id="MBA2851682.1"/>
    </source>
</evidence>
<name>A0A7J9NVH4_METMI</name>
<gene>
    <name evidence="1" type="ORF">HNP86_001841</name>
</gene>